<dbReference type="PANTHER" id="PTHR46193">
    <property type="entry name" value="6-PHOSPHOGLUCONATE PHOSPHATASE"/>
    <property type="match status" value="1"/>
</dbReference>
<dbReference type="InterPro" id="IPR006439">
    <property type="entry name" value="HAD-SF_hydro_IA"/>
</dbReference>
<dbReference type="GO" id="GO:0046872">
    <property type="term" value="F:metal ion binding"/>
    <property type="evidence" value="ECO:0007669"/>
    <property type="project" value="UniProtKB-KW"/>
</dbReference>
<dbReference type="InterPro" id="IPR023214">
    <property type="entry name" value="HAD_sf"/>
</dbReference>
<dbReference type="InterPro" id="IPR041492">
    <property type="entry name" value="HAD_2"/>
</dbReference>
<evidence type="ECO:0000256" key="2">
    <source>
        <dbReference type="ARBA" id="ARBA00006171"/>
    </source>
</evidence>
<dbReference type="PANTHER" id="PTHR46193:SF18">
    <property type="entry name" value="HEXITOL PHOSPHATASE B"/>
    <property type="match status" value="1"/>
</dbReference>
<reference evidence="6" key="1">
    <citation type="submission" date="2020-09" db="EMBL/GenBank/DDBJ databases">
        <title>A novel bacterium of genus Bacillus, isolated from South China Sea.</title>
        <authorList>
            <person name="Huang H."/>
            <person name="Mo K."/>
            <person name="Hu Y."/>
        </authorList>
    </citation>
    <scope>NUCLEOTIDE SEQUENCE</scope>
    <source>
        <strain evidence="6">IB182487</strain>
    </source>
</reference>
<evidence type="ECO:0000256" key="1">
    <source>
        <dbReference type="ARBA" id="ARBA00001946"/>
    </source>
</evidence>
<dbReference type="Gene3D" id="3.40.50.1000">
    <property type="entry name" value="HAD superfamily/HAD-like"/>
    <property type="match status" value="1"/>
</dbReference>
<protein>
    <submittedName>
        <fullName evidence="6">HAD family hydrolase</fullName>
    </submittedName>
</protein>
<dbReference type="CDD" id="cd07505">
    <property type="entry name" value="HAD_BPGM-like"/>
    <property type="match status" value="1"/>
</dbReference>
<organism evidence="6 7">
    <name type="scientific">Metabacillus arenae</name>
    <dbReference type="NCBI Taxonomy" id="2771434"/>
    <lineage>
        <taxon>Bacteria</taxon>
        <taxon>Bacillati</taxon>
        <taxon>Bacillota</taxon>
        <taxon>Bacilli</taxon>
        <taxon>Bacillales</taxon>
        <taxon>Bacillaceae</taxon>
        <taxon>Metabacillus</taxon>
    </lineage>
</organism>
<evidence type="ECO:0000256" key="3">
    <source>
        <dbReference type="ARBA" id="ARBA00022723"/>
    </source>
</evidence>
<dbReference type="InterPro" id="IPR051600">
    <property type="entry name" value="Beta-PGM-like"/>
</dbReference>
<keyword evidence="3" id="KW-0479">Metal-binding</keyword>
<comment type="cofactor">
    <cofactor evidence="1">
        <name>Mg(2+)</name>
        <dbReference type="ChEBI" id="CHEBI:18420"/>
    </cofactor>
</comment>
<name>A0A926NRM0_9BACI</name>
<dbReference type="GO" id="GO:0016787">
    <property type="term" value="F:hydrolase activity"/>
    <property type="evidence" value="ECO:0007669"/>
    <property type="project" value="UniProtKB-KW"/>
</dbReference>
<gene>
    <name evidence="6" type="ORF">IC621_21105</name>
</gene>
<dbReference type="NCBIfam" id="TIGR01509">
    <property type="entry name" value="HAD-SF-IA-v3"/>
    <property type="match status" value="1"/>
</dbReference>
<dbReference type="NCBIfam" id="TIGR01549">
    <property type="entry name" value="HAD-SF-IA-v1"/>
    <property type="match status" value="1"/>
</dbReference>
<evidence type="ECO:0000313" key="6">
    <source>
        <dbReference type="EMBL" id="MBD1382707.1"/>
    </source>
</evidence>
<keyword evidence="5" id="KW-0119">Carbohydrate metabolism</keyword>
<proteinExistence type="inferred from homology"/>
<dbReference type="Gene3D" id="1.10.150.240">
    <property type="entry name" value="Putative phosphatase, domain 2"/>
    <property type="match status" value="1"/>
</dbReference>
<dbReference type="EMBL" id="JACXAI010000035">
    <property type="protein sequence ID" value="MBD1382707.1"/>
    <property type="molecule type" value="Genomic_DNA"/>
</dbReference>
<dbReference type="AlphaFoldDB" id="A0A926NRM0"/>
<dbReference type="Proteomes" id="UP000626844">
    <property type="component" value="Unassembled WGS sequence"/>
</dbReference>
<evidence type="ECO:0000256" key="5">
    <source>
        <dbReference type="ARBA" id="ARBA00023277"/>
    </source>
</evidence>
<accession>A0A926NRM0</accession>
<dbReference type="Pfam" id="PF13419">
    <property type="entry name" value="HAD_2"/>
    <property type="match status" value="1"/>
</dbReference>
<keyword evidence="7" id="KW-1185">Reference proteome</keyword>
<evidence type="ECO:0000313" key="7">
    <source>
        <dbReference type="Proteomes" id="UP000626844"/>
    </source>
</evidence>
<sequence length="177" mass="20739">MVGGNKKMTFEIISRYYSKENNRVDYYNNFEKYFKDIPINYFELLNDGVVDFLKWLTENNFRIALASSGSLEKIEDVLKQCEIKDYFELIVSGDMFKQSKPHPEIYQTVSKLLNIPVDECLVIEDSNYGIESSTRAGMFTIAKKEERFPFSQDKAQKIVNTFAEIRHFLEFESSSKK</sequence>
<comment type="caution">
    <text evidence="6">The sequence shown here is derived from an EMBL/GenBank/DDBJ whole genome shotgun (WGS) entry which is preliminary data.</text>
</comment>
<dbReference type="InterPro" id="IPR036412">
    <property type="entry name" value="HAD-like_sf"/>
</dbReference>
<dbReference type="SUPFAM" id="SSF56784">
    <property type="entry name" value="HAD-like"/>
    <property type="match status" value="1"/>
</dbReference>
<dbReference type="InterPro" id="IPR023198">
    <property type="entry name" value="PGP-like_dom2"/>
</dbReference>
<comment type="similarity">
    <text evidence="2">Belongs to the HAD-like hydrolase superfamily. CbbY/CbbZ/Gph/YieH family.</text>
</comment>
<keyword evidence="6" id="KW-0378">Hydrolase</keyword>
<evidence type="ECO:0000256" key="4">
    <source>
        <dbReference type="ARBA" id="ARBA00022842"/>
    </source>
</evidence>
<keyword evidence="4" id="KW-0460">Magnesium</keyword>